<reference evidence="21" key="1">
    <citation type="submission" date="2019-04" db="EMBL/GenBank/DDBJ databases">
        <title>Friends and foes A comparative genomics studyof 23 Aspergillus species from section Flavi.</title>
        <authorList>
            <consortium name="DOE Joint Genome Institute"/>
            <person name="Kjaerbolling I."/>
            <person name="Vesth T."/>
            <person name="Frisvad J.C."/>
            <person name="Nybo J.L."/>
            <person name="Theobald S."/>
            <person name="Kildgaard S."/>
            <person name="Isbrandt T."/>
            <person name="Kuo A."/>
            <person name="Sato A."/>
            <person name="Lyhne E.K."/>
            <person name="Kogle M.E."/>
            <person name="Wiebenga A."/>
            <person name="Kun R.S."/>
            <person name="Lubbers R.J."/>
            <person name="Makela M.R."/>
            <person name="Barry K."/>
            <person name="Chovatia M."/>
            <person name="Clum A."/>
            <person name="Daum C."/>
            <person name="Haridas S."/>
            <person name="He G."/>
            <person name="LaButti K."/>
            <person name="Lipzen A."/>
            <person name="Mondo S."/>
            <person name="Riley R."/>
            <person name="Salamov A."/>
            <person name="Simmons B.A."/>
            <person name="Magnuson J.K."/>
            <person name="Henrissat B."/>
            <person name="Mortensen U.H."/>
            <person name="Larsen T.O."/>
            <person name="Devries R.P."/>
            <person name="Grigoriev I.V."/>
            <person name="Machida M."/>
            <person name="Baker S.E."/>
            <person name="Andersen M.R."/>
        </authorList>
    </citation>
    <scope>NUCLEOTIDE SEQUENCE [LARGE SCALE GENOMIC DNA]</scope>
    <source>
        <strain evidence="21">CBS 553.77</strain>
    </source>
</reference>
<dbReference type="Pfam" id="PF04615">
    <property type="entry name" value="Utp14"/>
    <property type="match status" value="1"/>
</dbReference>
<feature type="compositionally biased region" description="Basic and acidic residues" evidence="17">
    <location>
        <begin position="471"/>
        <end position="496"/>
    </location>
</feature>
<dbReference type="GO" id="GO:0000920">
    <property type="term" value="P:septum digestion after cytokinesis"/>
    <property type="evidence" value="ECO:0007669"/>
    <property type="project" value="UniProtKB-ARBA"/>
</dbReference>
<feature type="region of interest" description="Disordered" evidence="17">
    <location>
        <begin position="42"/>
        <end position="213"/>
    </location>
</feature>
<comment type="catalytic activity">
    <reaction evidence="1">
        <text>Hydrolysis of (1-&gt;3)-beta-D-glucosidic linkages in (1-&gt;3)-beta-D-glucans.</text>
        <dbReference type="EC" id="3.2.1.39"/>
    </reaction>
</comment>
<feature type="region of interest" description="Disordered" evidence="17">
    <location>
        <begin position="808"/>
        <end position="832"/>
    </location>
</feature>
<dbReference type="PROSITE" id="PS52008">
    <property type="entry name" value="GH81"/>
    <property type="match status" value="1"/>
</dbReference>
<evidence type="ECO:0000256" key="2">
    <source>
        <dbReference type="ARBA" id="ARBA00004191"/>
    </source>
</evidence>
<dbReference type="InterPro" id="IPR040451">
    <property type="entry name" value="GH81_N"/>
</dbReference>
<evidence type="ECO:0000259" key="18">
    <source>
        <dbReference type="Pfam" id="PF03639"/>
    </source>
</evidence>
<dbReference type="FunFam" id="1.20.5.420:FF:000008">
    <property type="entry name" value="Endo-1,3-beta-glucanase Engl1"/>
    <property type="match status" value="1"/>
</dbReference>
<dbReference type="InterPro" id="IPR040720">
    <property type="entry name" value="GH81_C"/>
</dbReference>
<evidence type="ECO:0000256" key="12">
    <source>
        <dbReference type="ARBA" id="ARBA00023316"/>
    </source>
</evidence>
<dbReference type="PANTHER" id="PTHR31983">
    <property type="entry name" value="ENDO-1,3(4)-BETA-GLUCANASE 1"/>
    <property type="match status" value="1"/>
</dbReference>
<dbReference type="EMBL" id="ML739106">
    <property type="protein sequence ID" value="KAE8353156.1"/>
    <property type="molecule type" value="Genomic_DNA"/>
</dbReference>
<evidence type="ECO:0000256" key="9">
    <source>
        <dbReference type="ARBA" id="ARBA00023180"/>
    </source>
</evidence>
<dbReference type="GO" id="GO:0000272">
    <property type="term" value="P:polysaccharide catabolic process"/>
    <property type="evidence" value="ECO:0007669"/>
    <property type="project" value="UniProtKB-KW"/>
</dbReference>
<evidence type="ECO:0000256" key="16">
    <source>
        <dbReference type="SAM" id="Coils"/>
    </source>
</evidence>
<comment type="subcellular location">
    <subcellularLocation>
        <location evidence="2">Secreted</location>
        <location evidence="2">Cell wall</location>
    </subcellularLocation>
</comment>
<feature type="compositionally biased region" description="Acidic residues" evidence="17">
    <location>
        <begin position="186"/>
        <end position="205"/>
    </location>
</feature>
<dbReference type="GO" id="GO:0042973">
    <property type="term" value="F:glucan endo-1,3-beta-D-glucosidase activity"/>
    <property type="evidence" value="ECO:0007669"/>
    <property type="project" value="UniProtKB-EC"/>
</dbReference>
<evidence type="ECO:0000256" key="6">
    <source>
        <dbReference type="ARBA" id="ARBA00022525"/>
    </source>
</evidence>
<feature type="compositionally biased region" description="Basic and acidic residues" evidence="17">
    <location>
        <begin position="120"/>
        <end position="132"/>
    </location>
</feature>
<feature type="domain" description="Glycosyl hydrolase family 81 N-terminal" evidence="18">
    <location>
        <begin position="1006"/>
        <end position="1331"/>
    </location>
</feature>
<dbReference type="FunFam" id="2.70.98.30:FF:000006">
    <property type="entry name" value="Endo-1,3-beta-glucanase Engl1"/>
    <property type="match status" value="1"/>
</dbReference>
<keyword evidence="16" id="KW-0175">Coiled coil</keyword>
<proteinExistence type="inferred from homology"/>
<keyword evidence="6" id="KW-0964">Secreted</keyword>
<comment type="similarity">
    <text evidence="3">Belongs to the glycosyl hydrolase 81 family.</text>
</comment>
<dbReference type="Gene3D" id="1.20.5.420">
    <property type="entry name" value="Immunoglobulin FC, subunit C"/>
    <property type="match status" value="1"/>
</dbReference>
<evidence type="ECO:0000313" key="20">
    <source>
        <dbReference type="EMBL" id="KAE8353156.1"/>
    </source>
</evidence>
<sequence>MPRKQTQLRGPRDQSFKKQPAKKNTNKALNALAIAEAQFPVKPKIRRNRLGLDDDLFKRKRHPGRDVEDSDGPDNKRRRTGDDDGEGHRWRLGEAMGSSDEERFEGFSFRGSSSLKAKRKGPEPKKRSRQIDLSEDDSDDLGEDAVDLTTAWDMNMAEEEGAEKRKSSKANKAAKEDDNNDHSEESGSESDDDEDDNSSFDDLDAGDEHALSKLQDFTSRKATGGQEHGNPTDFGLASTRKLTVADLLPSITDSRLKNSLKHVDSTISTHKSSGRQQDRKETLDRWLETVKANRRAEHLVFPLPDPEANQTHRLGAAKPRTDLETTIQNILVENQVQQFEELQARKLPIEEIRARRAELRKRRDLLFREESKSYRRVHRKERERLEQQERQALLEAGVDIDEQEPRMSSKHKDSKWAKSLKQTGRTAWDEEARLETADLVLKEEELRRRIEGKRVSHGDEDYLGSSSSDSDAEKRKLRENLDKLEEGNDIESEIKGPHAKLFSMKFMQNAEAARKAENDAEIRRLNRELRGEESQSEAESERAKSTTGTKSKTLARNEFEEAPGSDDEDLQAPEAVQDVDIVVNRSDKKKPARAVNKAGAHAEEENPWLVQTNRNNRRTTVDDSQQGLDITLNDGKLDSTNSQSTSKNQKQKTVIPSKKQHVDEGDDSDDEANVPVLLKNHDLVKRAFAGDEVVRDFEQEKHDTIKEEDDQVIDNTLPGWGNWAGDGISKKQQKRQKRFLTTVEGVKPENRKDAKLSRVIINEKRVKKNNKYLATQLPHPFESRQQYERSLRLPIGPEWSTKETLQNATKPQTVHSAPTAAQATTTSFKTQYPPSAENARLLVPETQGFYPTRLEREGHQLQNPTPDPDVIPVGLTNLFNNLNDPVSFLNLLLPGLAPDRPDTPTPAPAVTWEWPSIAPSTTGIPIETISTLPEATFVPNTPASTSISSPISTSSSSSNIHTSQSTNSHFATSTESISSISTSTLDVFVPVATGPIPQAVKSRNDHPVPRGSIMDTTSPIETNKFYAGLFLGTQTNATFTHPYSIAWAKGNGNAQSYGMAISHIESNMVALGPKNDKIPGSPVQYYINPIGIQSIILSATELTGSTVLLTENPLPFSANAVLQPQSGSSQRMTIPVVQGMAFVTGVYSNLQPVIQSSVFFSKVVSAGSPRPGVFKYTANLHDGTSWLLYLTPDDGKDPNLVLESNTNLRGPAGWSGIVQVAKNTAGTLGEKLFDNSSGVFARQARVKGSVSGRTGTYSLEWEKDGKDKGSTPLMMFALPHHMKSFDKVTGDRATNITLRTTTKGNATAVIGESWTMVEPDLPVDMGFAPWSVSAGSTDKISPAAQKVILDVAPAELQQDVNSQSNLNSMYFSGKALSKFATLVYTVDKLGGRPDLSATALKDLKTAFARFVNNVQQFPLVYDNVWKGVVSSASYDGGDSGADFGNTLYNDHHFHYGYFIHAAAVIGSLDPSWLQGNKDWVNMLVRDAGNAATNDPFFPFSRGFDWFHGHSWAKGLFESFDGKDEESTSEDAMFAYALKMWGKTIGDASMEARGNLMLGILRRSLHNYFLMESDNKNQPSMFVPNKVTGILFENKVDHTTYFGANLEYIHGIHMLPLLPASPFVRNQKFVREEWEALFATNAAAPAEQVQGGWKGILYANLALIDPVAAWNFFAQPNFDYTWIDGGASRTWYLAFAAGLGGA</sequence>
<name>A0A5N6Z8F8_9EURO</name>
<keyword evidence="11" id="KW-0326">Glycosidase</keyword>
<evidence type="ECO:0000256" key="5">
    <source>
        <dbReference type="ARBA" id="ARBA00022512"/>
    </source>
</evidence>
<feature type="region of interest" description="Disordered" evidence="17">
    <location>
        <begin position="1"/>
        <end position="24"/>
    </location>
</feature>
<evidence type="ECO:0000256" key="17">
    <source>
        <dbReference type="SAM" id="MobiDB-lite"/>
    </source>
</evidence>
<evidence type="ECO:0000256" key="10">
    <source>
        <dbReference type="ARBA" id="ARBA00023277"/>
    </source>
</evidence>
<dbReference type="GO" id="GO:0009986">
    <property type="term" value="C:cell surface"/>
    <property type="evidence" value="ECO:0007669"/>
    <property type="project" value="TreeGrafter"/>
</dbReference>
<keyword evidence="9" id="KW-0325">Glycoprotein</keyword>
<dbReference type="PANTHER" id="PTHR31983:SF0">
    <property type="entry name" value="GLUCAN ENDO-1,3-BETA-D-GLUCOSIDASE 2"/>
    <property type="match status" value="1"/>
</dbReference>
<keyword evidence="7" id="KW-0732">Signal</keyword>
<evidence type="ECO:0000256" key="11">
    <source>
        <dbReference type="ARBA" id="ARBA00023295"/>
    </source>
</evidence>
<keyword evidence="13" id="KW-0624">Polysaccharide degradation</keyword>
<evidence type="ECO:0000256" key="14">
    <source>
        <dbReference type="ARBA" id="ARBA00074614"/>
    </source>
</evidence>
<dbReference type="GO" id="GO:0071555">
    <property type="term" value="P:cell wall organization"/>
    <property type="evidence" value="ECO:0007669"/>
    <property type="project" value="UniProtKB-KW"/>
</dbReference>
<feature type="compositionally biased region" description="Basic and acidic residues" evidence="17">
    <location>
        <begin position="512"/>
        <end position="544"/>
    </location>
</feature>
<dbReference type="OrthoDB" id="4473401at2759"/>
<dbReference type="Gene3D" id="2.70.98.30">
    <property type="entry name" value="Golgi alpha-mannosidase II, domain 4"/>
    <property type="match status" value="1"/>
</dbReference>
<feature type="compositionally biased region" description="Basic and acidic residues" evidence="17">
    <location>
        <begin position="403"/>
        <end position="416"/>
    </location>
</feature>
<feature type="coiled-coil region" evidence="16">
    <location>
        <begin position="349"/>
        <end position="395"/>
    </location>
</feature>
<feature type="region of interest" description="Disordered" evidence="17">
    <location>
        <begin position="948"/>
        <end position="967"/>
    </location>
</feature>
<feature type="compositionally biased region" description="Basic and acidic residues" evidence="17">
    <location>
        <begin position="173"/>
        <end position="185"/>
    </location>
</feature>
<evidence type="ECO:0000256" key="3">
    <source>
        <dbReference type="ARBA" id="ARBA00010730"/>
    </source>
</evidence>
<organism evidence="20 21">
    <name type="scientific">Aspergillus coremiiformis</name>
    <dbReference type="NCBI Taxonomy" id="138285"/>
    <lineage>
        <taxon>Eukaryota</taxon>
        <taxon>Fungi</taxon>
        <taxon>Dikarya</taxon>
        <taxon>Ascomycota</taxon>
        <taxon>Pezizomycotina</taxon>
        <taxon>Eurotiomycetes</taxon>
        <taxon>Eurotiomycetidae</taxon>
        <taxon>Eurotiales</taxon>
        <taxon>Aspergillaceae</taxon>
        <taxon>Aspergillus</taxon>
        <taxon>Aspergillus subgen. Circumdati</taxon>
    </lineage>
</organism>
<evidence type="ECO:0000256" key="8">
    <source>
        <dbReference type="ARBA" id="ARBA00022801"/>
    </source>
</evidence>
<evidence type="ECO:0000256" key="13">
    <source>
        <dbReference type="ARBA" id="ARBA00023326"/>
    </source>
</evidence>
<evidence type="ECO:0000256" key="7">
    <source>
        <dbReference type="ARBA" id="ARBA00022729"/>
    </source>
</evidence>
<dbReference type="Pfam" id="PF17652">
    <property type="entry name" value="Glyco_hydro81C"/>
    <property type="match status" value="1"/>
</dbReference>
<feature type="compositionally biased region" description="Polar residues" evidence="17">
    <location>
        <begin position="545"/>
        <end position="554"/>
    </location>
</feature>
<feature type="compositionally biased region" description="Low complexity" evidence="17">
    <location>
        <begin position="817"/>
        <end position="826"/>
    </location>
</feature>
<evidence type="ECO:0000256" key="4">
    <source>
        <dbReference type="ARBA" id="ARBA00012780"/>
    </source>
</evidence>
<feature type="domain" description="Glycosyl hydrolase family 81 C-terminal" evidence="19">
    <location>
        <begin position="1340"/>
        <end position="1692"/>
    </location>
</feature>
<evidence type="ECO:0000256" key="15">
    <source>
        <dbReference type="ARBA" id="ARBA00075210"/>
    </source>
</evidence>
<dbReference type="FunFam" id="1.10.287.1170:FF:000001">
    <property type="entry name" value="Endo-1,3-beta-glucanase Engl1"/>
    <property type="match status" value="1"/>
</dbReference>
<evidence type="ECO:0000256" key="1">
    <source>
        <dbReference type="ARBA" id="ARBA00000382"/>
    </source>
</evidence>
<feature type="compositionally biased region" description="Acidic residues" evidence="17">
    <location>
        <begin position="133"/>
        <end position="146"/>
    </location>
</feature>
<protein>
    <recommendedName>
        <fullName evidence="14">Glucan endo-1,3-beta-D-glucosidase 1</fullName>
        <ecNumber evidence="4">3.2.1.39</ecNumber>
    </recommendedName>
    <alternativeName>
        <fullName evidence="15">Daughter specific expression protein 4</fullName>
    </alternativeName>
</protein>
<evidence type="ECO:0000313" key="21">
    <source>
        <dbReference type="Proteomes" id="UP000327118"/>
    </source>
</evidence>
<dbReference type="Gene3D" id="1.10.287.1170">
    <property type="entry name" value="glycoside hydrolase family 81 endo-[beta] glucanase"/>
    <property type="match status" value="1"/>
</dbReference>
<dbReference type="EC" id="3.2.1.39" evidence="4"/>
<feature type="compositionally biased region" description="Polar residues" evidence="17">
    <location>
        <begin position="638"/>
        <end position="654"/>
    </location>
</feature>
<dbReference type="GO" id="GO:0052861">
    <property type="term" value="F:endo-1,3(4)-beta-glucanase activity"/>
    <property type="evidence" value="ECO:0007669"/>
    <property type="project" value="InterPro"/>
</dbReference>
<feature type="region of interest" description="Disordered" evidence="17">
    <location>
        <begin position="457"/>
        <end position="672"/>
    </location>
</feature>
<feature type="compositionally biased region" description="Basic and acidic residues" evidence="17">
    <location>
        <begin position="80"/>
        <end position="92"/>
    </location>
</feature>
<feature type="region of interest" description="Disordered" evidence="17">
    <location>
        <begin position="401"/>
        <end position="422"/>
    </location>
</feature>
<keyword evidence="5" id="KW-0134">Cell wall</keyword>
<dbReference type="Pfam" id="PF03639">
    <property type="entry name" value="Glyco_hydro_81"/>
    <property type="match status" value="1"/>
</dbReference>
<keyword evidence="8 20" id="KW-0378">Hydrolase</keyword>
<keyword evidence="10" id="KW-0119">Carbohydrate metabolism</keyword>
<evidence type="ECO:0000259" key="19">
    <source>
        <dbReference type="Pfam" id="PF17652"/>
    </source>
</evidence>
<keyword evidence="12" id="KW-0961">Cell wall biogenesis/degradation</keyword>
<feature type="compositionally biased region" description="Acidic residues" evidence="17">
    <location>
        <begin position="560"/>
        <end position="571"/>
    </location>
</feature>
<gene>
    <name evidence="20" type="ORF">BDV28DRAFT_157262</name>
</gene>
<dbReference type="Proteomes" id="UP000327118">
    <property type="component" value="Unassembled WGS sequence"/>
</dbReference>
<dbReference type="InterPro" id="IPR005200">
    <property type="entry name" value="Endo-beta-glucanase"/>
</dbReference>
<keyword evidence="21" id="KW-1185">Reference proteome</keyword>
<accession>A0A5N6Z8F8</accession>